<accession>A0A931AS99</accession>
<evidence type="ECO:0000313" key="3">
    <source>
        <dbReference type="EMBL" id="MBF8435500.1"/>
    </source>
</evidence>
<sequence>MQPFRIAIDPGHGGRDPGAVAGDIYEKDLNLNLSAYLFKTCLNRGLNPFLLRGGDYNLQLEERVNLAEAAGAELFLSVHHNGAASSAANGTETLHFPGSKFGVLYAEYIQQGMLDALGSRDRGVKTSDSLYVLRRTSMPAVLIEPLFVTGEEDKMIYSREDYYRGLAEIIIDSIIQLNKELGRVK</sequence>
<dbReference type="GO" id="GO:0009253">
    <property type="term" value="P:peptidoglycan catabolic process"/>
    <property type="evidence" value="ECO:0007669"/>
    <property type="project" value="InterPro"/>
</dbReference>
<evidence type="ECO:0000313" key="4">
    <source>
        <dbReference type="Proteomes" id="UP000621436"/>
    </source>
</evidence>
<protein>
    <submittedName>
        <fullName evidence="3">N-acetylmuramoyl-L-alanine amidase</fullName>
    </submittedName>
</protein>
<comment type="caution">
    <text evidence="3">The sequence shown here is derived from an EMBL/GenBank/DDBJ whole genome shotgun (WGS) entry which is preliminary data.</text>
</comment>
<dbReference type="PANTHER" id="PTHR30404:SF0">
    <property type="entry name" value="N-ACETYLMURAMOYL-L-ALANINE AMIDASE AMIC"/>
    <property type="match status" value="1"/>
</dbReference>
<dbReference type="AlphaFoldDB" id="A0A931AS99"/>
<dbReference type="Proteomes" id="UP000621436">
    <property type="component" value="Unassembled WGS sequence"/>
</dbReference>
<feature type="domain" description="MurNAc-LAA" evidence="2">
    <location>
        <begin position="64"/>
        <end position="175"/>
    </location>
</feature>
<dbReference type="CDD" id="cd02696">
    <property type="entry name" value="MurNAc-LAA"/>
    <property type="match status" value="1"/>
</dbReference>
<keyword evidence="1" id="KW-0378">Hydrolase</keyword>
<evidence type="ECO:0000259" key="2">
    <source>
        <dbReference type="SMART" id="SM00646"/>
    </source>
</evidence>
<organism evidence="3 4">
    <name type="scientific">Halonatronomonas betaini</name>
    <dbReference type="NCBI Taxonomy" id="2778430"/>
    <lineage>
        <taxon>Bacteria</taxon>
        <taxon>Bacillati</taxon>
        <taxon>Bacillota</taxon>
        <taxon>Clostridia</taxon>
        <taxon>Halanaerobiales</taxon>
        <taxon>Halarsenatibacteraceae</taxon>
        <taxon>Halonatronomonas</taxon>
    </lineage>
</organism>
<dbReference type="Gene3D" id="3.40.630.40">
    <property type="entry name" value="Zn-dependent exopeptidases"/>
    <property type="match status" value="1"/>
</dbReference>
<dbReference type="EMBL" id="JADPIE010000001">
    <property type="protein sequence ID" value="MBF8435500.1"/>
    <property type="molecule type" value="Genomic_DNA"/>
</dbReference>
<dbReference type="InterPro" id="IPR050695">
    <property type="entry name" value="N-acetylmuramoyl_amidase_3"/>
</dbReference>
<dbReference type="SMART" id="SM00646">
    <property type="entry name" value="Ami_3"/>
    <property type="match status" value="1"/>
</dbReference>
<dbReference type="RefSeq" id="WP_270452123.1">
    <property type="nucleotide sequence ID" value="NZ_JADPIE010000001.1"/>
</dbReference>
<keyword evidence="4" id="KW-1185">Reference proteome</keyword>
<dbReference type="SUPFAM" id="SSF53187">
    <property type="entry name" value="Zn-dependent exopeptidases"/>
    <property type="match status" value="1"/>
</dbReference>
<evidence type="ECO:0000256" key="1">
    <source>
        <dbReference type="ARBA" id="ARBA00022801"/>
    </source>
</evidence>
<dbReference type="InterPro" id="IPR002508">
    <property type="entry name" value="MurNAc-LAA_cat"/>
</dbReference>
<dbReference type="PANTHER" id="PTHR30404">
    <property type="entry name" value="N-ACETYLMURAMOYL-L-ALANINE AMIDASE"/>
    <property type="match status" value="1"/>
</dbReference>
<dbReference type="GO" id="GO:0008745">
    <property type="term" value="F:N-acetylmuramoyl-L-alanine amidase activity"/>
    <property type="evidence" value="ECO:0007669"/>
    <property type="project" value="InterPro"/>
</dbReference>
<name>A0A931AS99_9FIRM</name>
<dbReference type="GO" id="GO:0030288">
    <property type="term" value="C:outer membrane-bounded periplasmic space"/>
    <property type="evidence" value="ECO:0007669"/>
    <property type="project" value="TreeGrafter"/>
</dbReference>
<gene>
    <name evidence="3" type="ORF">I0Q91_00280</name>
</gene>
<proteinExistence type="predicted"/>
<dbReference type="Pfam" id="PF01520">
    <property type="entry name" value="Amidase_3"/>
    <property type="match status" value="1"/>
</dbReference>
<reference evidence="3" key="1">
    <citation type="submission" date="2020-11" db="EMBL/GenBank/DDBJ databases">
        <title>Halonatronomonas betainensis gen. nov., sp. nov. a novel haloalkaliphilic representative of the family Halanaerobiacae capable of betaine degradation.</title>
        <authorList>
            <person name="Boltyanskaya Y."/>
            <person name="Kevbrin V."/>
            <person name="Detkova E."/>
            <person name="Grouzdev D.S."/>
            <person name="Koziaeva V."/>
            <person name="Zhilina T."/>
        </authorList>
    </citation>
    <scope>NUCLEOTIDE SEQUENCE</scope>
    <source>
        <strain evidence="3">Z-7014</strain>
    </source>
</reference>